<evidence type="ECO:0000313" key="6">
    <source>
        <dbReference type="Proteomes" id="UP000007648"/>
    </source>
</evidence>
<feature type="domain" description="L1 transposable element dsRBD-like" evidence="4">
    <location>
        <begin position="309"/>
        <end position="367"/>
    </location>
</feature>
<dbReference type="Ensembl" id="ENSSHAT00000041943.1">
    <property type="protein sequence ID" value="ENSSHAP00000042538.1"/>
    <property type="gene ID" value="ENSSHAG00000022773.1"/>
</dbReference>
<dbReference type="Gene3D" id="3.30.250.20">
    <property type="entry name" value="L1 transposable element, C-terminal domain"/>
    <property type="match status" value="1"/>
</dbReference>
<feature type="coiled-coil region" evidence="1">
    <location>
        <begin position="52"/>
        <end position="94"/>
    </location>
</feature>
<reference evidence="5" key="2">
    <citation type="submission" date="2025-05" db="UniProtKB">
        <authorList>
            <consortium name="Ensembl"/>
        </authorList>
    </citation>
    <scope>IDENTIFICATION</scope>
</reference>
<dbReference type="InterPro" id="IPR004244">
    <property type="entry name" value="Transposase_22"/>
</dbReference>
<gene>
    <name evidence="5" type="primary">L1TD1</name>
</gene>
<dbReference type="RefSeq" id="XP_031801129.1">
    <property type="nucleotide sequence ID" value="XM_031945269.1"/>
</dbReference>
<evidence type="ECO:0000313" key="5">
    <source>
        <dbReference type="Ensembl" id="ENSSHAP00000042538.1"/>
    </source>
</evidence>
<evidence type="ECO:0000256" key="1">
    <source>
        <dbReference type="SAM" id="Coils"/>
    </source>
</evidence>
<dbReference type="RefSeq" id="XP_031801128.1">
    <property type="nucleotide sequence ID" value="XM_031945268.1"/>
</dbReference>
<feature type="coiled-coil region" evidence="1">
    <location>
        <begin position="130"/>
        <end position="171"/>
    </location>
</feature>
<dbReference type="FunFam" id="3.30.250.20:FF:000009">
    <property type="entry name" value="Uncharacterized protein"/>
    <property type="match status" value="1"/>
</dbReference>
<dbReference type="InterPro" id="IPR042566">
    <property type="entry name" value="L1_C"/>
</dbReference>
<keyword evidence="6" id="KW-1185">Reference proteome</keyword>
<evidence type="ECO:0000259" key="4">
    <source>
        <dbReference type="Pfam" id="PF17490"/>
    </source>
</evidence>
<accession>A0A7N4PS05</accession>
<dbReference type="Pfam" id="PF02994">
    <property type="entry name" value="Transposase_22"/>
    <property type="match status" value="1"/>
</dbReference>
<name>A0A7N4PS05_SARHA</name>
<reference evidence="5 6" key="1">
    <citation type="journal article" date="2011" name="Proc. Natl. Acad. Sci. U.S.A.">
        <title>Genetic diversity and population structure of the endangered marsupial Sarcophilus harrisii (Tasmanian devil).</title>
        <authorList>
            <person name="Miller W."/>
            <person name="Hayes V.M."/>
            <person name="Ratan A."/>
            <person name="Petersen D.C."/>
            <person name="Wittekindt N.E."/>
            <person name="Miller J."/>
            <person name="Walenz B."/>
            <person name="Knight J."/>
            <person name="Qi J."/>
            <person name="Zhao F."/>
            <person name="Wang Q."/>
            <person name="Bedoya-Reina O.C."/>
            <person name="Katiyar N."/>
            <person name="Tomsho L.P."/>
            <person name="Kasson L.M."/>
            <person name="Hardie R.A."/>
            <person name="Woodbridge P."/>
            <person name="Tindall E.A."/>
            <person name="Bertelsen M.F."/>
            <person name="Dixon D."/>
            <person name="Pyecroft S."/>
            <person name="Helgen K.M."/>
            <person name="Lesk A.M."/>
            <person name="Pringle T.H."/>
            <person name="Patterson N."/>
            <person name="Zhang Y."/>
            <person name="Kreiss A."/>
            <person name="Woods G.M."/>
            <person name="Jones M.E."/>
            <person name="Schuster S.C."/>
        </authorList>
    </citation>
    <scope>NUCLEOTIDE SEQUENCE [LARGE SCALE GENOMIC DNA]</scope>
</reference>
<dbReference type="Pfam" id="PF17490">
    <property type="entry name" value="Tnp_22_dsRBD"/>
    <property type="match status" value="1"/>
</dbReference>
<proteinExistence type="predicted"/>
<dbReference type="OrthoDB" id="9909646at2759"/>
<organism evidence="5 6">
    <name type="scientific">Sarcophilus harrisii</name>
    <name type="common">Tasmanian devil</name>
    <name type="synonym">Sarcophilus laniarius</name>
    <dbReference type="NCBI Taxonomy" id="9305"/>
    <lineage>
        <taxon>Eukaryota</taxon>
        <taxon>Metazoa</taxon>
        <taxon>Chordata</taxon>
        <taxon>Craniata</taxon>
        <taxon>Vertebrata</taxon>
        <taxon>Euteleostomi</taxon>
        <taxon>Mammalia</taxon>
        <taxon>Metatheria</taxon>
        <taxon>Dasyuromorphia</taxon>
        <taxon>Dasyuridae</taxon>
        <taxon>Sarcophilus</taxon>
    </lineage>
</organism>
<dbReference type="CTD" id="54596"/>
<evidence type="ECO:0000259" key="3">
    <source>
        <dbReference type="Pfam" id="PF02994"/>
    </source>
</evidence>
<dbReference type="InterPro" id="IPR035300">
    <property type="entry name" value="L1_dsRBD"/>
</dbReference>
<dbReference type="KEGG" id="shr:116420399"/>
<dbReference type="GeneID" id="116420399"/>
<dbReference type="GeneTree" id="ENSGT01050000244818"/>
<feature type="compositionally biased region" description="Basic and acidic residues" evidence="2">
    <location>
        <begin position="16"/>
        <end position="29"/>
    </location>
</feature>
<sequence length="387" mass="46110">MSKQKKSFTIRSSFVGREDHDRKGDEDYNMKSASKKGSKKNANWSHLDQDFMDELKKEVRVVEEKMGKEMRVMQENYEKKVSSLVREAQKNTEENSTLKNKLGQMVKEAQKSTEEKNSLKIKIGIMEKDVRKFTDEKNFLKSRIGQMEKEVQHLTEENRSLKIRMVQVEANDSMRHQETMKQRQKSEKIEQNVKYLIRKTTDLENRSRRENLRIIGLPESHDQRKSLEVMLQEIIRENCPGVLDPDGKIEIERIHRSPPERDPKIKTPRDIIAKLQNNQLKERILLAARKKQFKYRGVTVRITQDLVSSTLKERRAWNIIFRKAKDLGFQPRITYPAVLSVIIQGKKWSFNEIEDFQAFLMKRPDLNRKFDIQREDPRRYRRVYMKK</sequence>
<dbReference type="InterPro" id="IPR043636">
    <property type="entry name" value="L1_RRM_dom"/>
</dbReference>
<feature type="domain" description="L1 transposable element RRM" evidence="3">
    <location>
        <begin position="209"/>
        <end position="305"/>
    </location>
</feature>
<dbReference type="RefSeq" id="XP_031801126.1">
    <property type="nucleotide sequence ID" value="XM_031945266.1"/>
</dbReference>
<dbReference type="FunFam" id="3.30.70.1820:FF:000001">
    <property type="entry name" value="Uncharacterized protein"/>
    <property type="match status" value="1"/>
</dbReference>
<feature type="region of interest" description="Disordered" evidence="2">
    <location>
        <begin position="1"/>
        <end position="45"/>
    </location>
</feature>
<dbReference type="PANTHER" id="PTHR11505">
    <property type="entry name" value="L1 TRANSPOSABLE ELEMENT-RELATED"/>
    <property type="match status" value="1"/>
</dbReference>
<protein>
    <submittedName>
        <fullName evidence="5">LINE1 type transposase domain containing 1</fullName>
    </submittedName>
</protein>
<dbReference type="AlphaFoldDB" id="A0A7N4PS05"/>
<dbReference type="RefSeq" id="XP_031801127.1">
    <property type="nucleotide sequence ID" value="XM_031945267.1"/>
</dbReference>
<evidence type="ECO:0000256" key="2">
    <source>
        <dbReference type="SAM" id="MobiDB-lite"/>
    </source>
</evidence>
<dbReference type="Gene3D" id="3.30.70.1820">
    <property type="entry name" value="L1 transposable element, RRM domain"/>
    <property type="match status" value="1"/>
</dbReference>
<dbReference type="Ensembl" id="ENSSHAT00000046373.1">
    <property type="protein sequence ID" value="ENSSHAP00000046028.1"/>
    <property type="gene ID" value="ENSSHAG00000022773.1"/>
</dbReference>
<keyword evidence="1" id="KW-0175">Coiled coil</keyword>
<dbReference type="Proteomes" id="UP000007648">
    <property type="component" value="Unassembled WGS sequence"/>
</dbReference>